<dbReference type="InterPro" id="IPR003406">
    <property type="entry name" value="Glyco_trans_14"/>
</dbReference>
<dbReference type="GO" id="GO:0015020">
    <property type="term" value="F:glucuronosyltransferase activity"/>
    <property type="evidence" value="ECO:0007669"/>
    <property type="project" value="InterPro"/>
</dbReference>
<dbReference type="InterPro" id="IPR044610">
    <property type="entry name" value="GLCAT14A/B/C"/>
</dbReference>
<keyword evidence="5" id="KW-0325">Glycoprotein</keyword>
<accession>A0A1D1Y6F1</accession>
<proteinExistence type="predicted"/>
<dbReference type="EMBL" id="GDJX01017715">
    <property type="protein sequence ID" value="JAT50221.1"/>
    <property type="molecule type" value="Transcribed_RNA"/>
</dbReference>
<organism evidence="6">
    <name type="scientific">Anthurium amnicola</name>
    <dbReference type="NCBI Taxonomy" id="1678845"/>
    <lineage>
        <taxon>Eukaryota</taxon>
        <taxon>Viridiplantae</taxon>
        <taxon>Streptophyta</taxon>
        <taxon>Embryophyta</taxon>
        <taxon>Tracheophyta</taxon>
        <taxon>Spermatophyta</taxon>
        <taxon>Magnoliopsida</taxon>
        <taxon>Liliopsida</taxon>
        <taxon>Araceae</taxon>
        <taxon>Pothoideae</taxon>
        <taxon>Potheae</taxon>
        <taxon>Anthurium</taxon>
    </lineage>
</organism>
<keyword evidence="4" id="KW-0472">Membrane</keyword>
<dbReference type="GO" id="GO:0016020">
    <property type="term" value="C:membrane"/>
    <property type="evidence" value="ECO:0007669"/>
    <property type="project" value="UniProtKB-SubCell"/>
</dbReference>
<evidence type="ECO:0000256" key="4">
    <source>
        <dbReference type="ARBA" id="ARBA00023136"/>
    </source>
</evidence>
<name>A0A1D1Y6F1_9ARAE</name>
<comment type="subcellular location">
    <subcellularLocation>
        <location evidence="1">Membrane</location>
        <topology evidence="1">Single-pass type II membrane protein</topology>
    </subcellularLocation>
</comment>
<evidence type="ECO:0000256" key="3">
    <source>
        <dbReference type="ARBA" id="ARBA00022679"/>
    </source>
</evidence>
<dbReference type="PANTHER" id="PTHR45719:SF10">
    <property type="entry name" value="CORE-2_I-BRANCHING BETA-1,6-N-ACETYLGLUCOSAMINYLTRANSFERASE FAMILY PROTEIN"/>
    <property type="match status" value="1"/>
</dbReference>
<sequence length="424" mass="46383">MQGAAAAPPPLLSSLPSKETRSLYCLLATSLVSVLFVLSFSSFPSYSSLSPPPIDPSPSPSTASAAAAADTLSSSLPSLAYFISGSDGDGDRLLRLLSAAYHPRNLYLLHLDRTAPQEQRRRLALAVRSVPVFRSAGNVHVVGRADYANPRGSSALAAVLHGAAMLLRLGSDWGWFVNLDASDYPLVTQDDLLHLLSFLPNDTNFVQHTSHIGWRVTRRVKPIIVDPGLYLSSKSDIFYATQKRDLPNAYRLFSGSPSVVISREFVDFCILGVDNLPRTLLMYYANTPSSHTNYFHTVLCNSIQFNGSIINHNLHYVSLDVHQKRDPRLLGLTDFDNITRIGAAFATRFVGNSPILDKIDQELLNRQPGKIVPGGWCLGEGSDPCSIWGDGEILLPGPGAKRLENALVQLLANDTFRSHQCTWE</sequence>
<evidence type="ECO:0000313" key="6">
    <source>
        <dbReference type="EMBL" id="JAT50221.1"/>
    </source>
</evidence>
<dbReference type="AlphaFoldDB" id="A0A1D1Y6F1"/>
<protein>
    <submittedName>
        <fullName evidence="6">Xylosyltransferase 1</fullName>
    </submittedName>
</protein>
<dbReference type="PANTHER" id="PTHR45719">
    <property type="entry name" value="GLYCOSYLTRANSFERASE"/>
    <property type="match status" value="1"/>
</dbReference>
<evidence type="ECO:0000256" key="1">
    <source>
        <dbReference type="ARBA" id="ARBA00004606"/>
    </source>
</evidence>
<dbReference type="Pfam" id="PF02485">
    <property type="entry name" value="Branch"/>
    <property type="match status" value="1"/>
</dbReference>
<evidence type="ECO:0000256" key="5">
    <source>
        <dbReference type="ARBA" id="ARBA00023180"/>
    </source>
</evidence>
<evidence type="ECO:0000256" key="2">
    <source>
        <dbReference type="ARBA" id="ARBA00022676"/>
    </source>
</evidence>
<reference evidence="6" key="1">
    <citation type="submission" date="2015-07" db="EMBL/GenBank/DDBJ databases">
        <title>Transcriptome Assembly of Anthurium amnicola.</title>
        <authorList>
            <person name="Suzuki J."/>
        </authorList>
    </citation>
    <scope>NUCLEOTIDE SEQUENCE</scope>
</reference>
<gene>
    <name evidence="6" type="primary">XYLT1_8</name>
    <name evidence="6" type="ORF">g.46808</name>
</gene>
<keyword evidence="3 6" id="KW-0808">Transferase</keyword>
<keyword evidence="2" id="KW-0328">Glycosyltransferase</keyword>